<feature type="signal peptide" evidence="6">
    <location>
        <begin position="1"/>
        <end position="26"/>
    </location>
</feature>
<dbReference type="Pfam" id="PF13416">
    <property type="entry name" value="SBP_bac_8"/>
    <property type="match status" value="1"/>
</dbReference>
<reference evidence="7 8" key="1">
    <citation type="submission" date="2019-02" db="EMBL/GenBank/DDBJ databases">
        <title>Paenibacillus sp. nov., isolated from surface-sterilized tissue of Thalictrum simplex L.</title>
        <authorList>
            <person name="Tuo L."/>
        </authorList>
    </citation>
    <scope>NUCLEOTIDE SEQUENCE [LARGE SCALE GENOMIC DNA]</scope>
    <source>
        <strain evidence="7 8">N2SHLJ1</strain>
    </source>
</reference>
<dbReference type="Gene3D" id="3.40.190.10">
    <property type="entry name" value="Periplasmic binding protein-like II"/>
    <property type="match status" value="2"/>
</dbReference>
<name>A0A4Q9DK43_9BACL</name>
<gene>
    <name evidence="7" type="ORF">EYB31_31540</name>
</gene>
<dbReference type="PANTHER" id="PTHR43649:SF33">
    <property type="entry name" value="POLYGALACTURONAN_RHAMNOGALACTURONAN-BINDING PROTEIN YTCQ"/>
    <property type="match status" value="1"/>
</dbReference>
<evidence type="ECO:0000256" key="3">
    <source>
        <dbReference type="ARBA" id="ARBA00023136"/>
    </source>
</evidence>
<dbReference type="RefSeq" id="WP_131017494.1">
    <property type="nucleotide sequence ID" value="NZ_SIRE01000028.1"/>
</dbReference>
<dbReference type="PANTHER" id="PTHR43649">
    <property type="entry name" value="ARABINOSE-BINDING PROTEIN-RELATED"/>
    <property type="match status" value="1"/>
</dbReference>
<dbReference type="EMBL" id="SIRE01000028">
    <property type="protein sequence ID" value="TBL71079.1"/>
    <property type="molecule type" value="Genomic_DNA"/>
</dbReference>
<dbReference type="PROSITE" id="PS51257">
    <property type="entry name" value="PROKAR_LIPOPROTEIN"/>
    <property type="match status" value="1"/>
</dbReference>
<dbReference type="InterPro" id="IPR050490">
    <property type="entry name" value="Bact_solute-bd_prot1"/>
</dbReference>
<dbReference type="OrthoDB" id="9787283at2"/>
<organism evidence="7 8">
    <name type="scientific">Paenibacillus thalictri</name>
    <dbReference type="NCBI Taxonomy" id="2527873"/>
    <lineage>
        <taxon>Bacteria</taxon>
        <taxon>Bacillati</taxon>
        <taxon>Bacillota</taxon>
        <taxon>Bacilli</taxon>
        <taxon>Bacillales</taxon>
        <taxon>Paenibacillaceae</taxon>
        <taxon>Paenibacillus</taxon>
    </lineage>
</organism>
<comment type="caution">
    <text evidence="7">The sequence shown here is derived from an EMBL/GenBank/DDBJ whole genome shotgun (WGS) entry which is preliminary data.</text>
</comment>
<evidence type="ECO:0000256" key="1">
    <source>
        <dbReference type="ARBA" id="ARBA00022475"/>
    </source>
</evidence>
<evidence type="ECO:0000313" key="8">
    <source>
        <dbReference type="Proteomes" id="UP000293142"/>
    </source>
</evidence>
<keyword evidence="5" id="KW-0449">Lipoprotein</keyword>
<keyword evidence="8" id="KW-1185">Reference proteome</keyword>
<dbReference type="SUPFAM" id="SSF53850">
    <property type="entry name" value="Periplasmic binding protein-like II"/>
    <property type="match status" value="1"/>
</dbReference>
<dbReference type="CDD" id="cd13580">
    <property type="entry name" value="PBP2_AlgQ_like_1"/>
    <property type="match status" value="1"/>
</dbReference>
<evidence type="ECO:0000256" key="4">
    <source>
        <dbReference type="ARBA" id="ARBA00023139"/>
    </source>
</evidence>
<keyword evidence="2 6" id="KW-0732">Signal</keyword>
<dbReference type="AlphaFoldDB" id="A0A4Q9DK43"/>
<accession>A0A4Q9DK43</accession>
<dbReference type="InterPro" id="IPR006059">
    <property type="entry name" value="SBP"/>
</dbReference>
<feature type="chain" id="PRO_5039487112" evidence="6">
    <location>
        <begin position="27"/>
        <end position="515"/>
    </location>
</feature>
<sequence length="515" mass="57735">MNNQQKRFKNAYTLLASVLAMSTVLGACSAKQAAPAAGGQDPQSGKPLELSIMTTFRGAEPPGKDNPVLLELEKKLNVKLNITWLSPNNYLDKMNVTLASGDLPDVMLIENPFAPNVVTALRQGVFWDVTDQIKNYPNLMAYPKDSWENVKVEGKLYGITRARPTDGQYGTPILRKDWLDKLGLKTPETLDDFYNVMKAFTEQDPDGNGKKDTYGFIGYVEADNMGYFSWVRDAFNHANGWKVEGDKITHPDLLPGTRDALLWWNRAYKEGLVNPDFAVMKLSQMKDQLKAGKGGMFSSAVLQDWILLSDLRKIEPKADYLPLDYVQGPGGKFVGRDSSHFGMYAISKKVPEAKMKQIIGMFDKGSSEDIAVLANFGIKGVHFNEADGMRISTEQAFKDNVSLEAMGQVFTINDKYAIRAFATGIPKDMYERNKKTLDEREKYSIGNPAINLISETGDKYMPEFNKKSQDLKTKVIMGSEPIEAWDQFVAKLKSDANFQKYVTEMNDAYKKSRSK</sequence>
<keyword evidence="4" id="KW-0564">Palmitate</keyword>
<keyword evidence="1" id="KW-1003">Cell membrane</keyword>
<evidence type="ECO:0000256" key="5">
    <source>
        <dbReference type="ARBA" id="ARBA00023288"/>
    </source>
</evidence>
<dbReference type="Proteomes" id="UP000293142">
    <property type="component" value="Unassembled WGS sequence"/>
</dbReference>
<evidence type="ECO:0000313" key="7">
    <source>
        <dbReference type="EMBL" id="TBL71079.1"/>
    </source>
</evidence>
<keyword evidence="3" id="KW-0472">Membrane</keyword>
<protein>
    <submittedName>
        <fullName evidence="7">Extracellular solute-binding protein</fullName>
    </submittedName>
</protein>
<proteinExistence type="predicted"/>
<evidence type="ECO:0000256" key="6">
    <source>
        <dbReference type="SAM" id="SignalP"/>
    </source>
</evidence>
<evidence type="ECO:0000256" key="2">
    <source>
        <dbReference type="ARBA" id="ARBA00022729"/>
    </source>
</evidence>